<keyword evidence="1" id="KW-0472">Membrane</keyword>
<name>A0A2N5Y6M1_9GAMM</name>
<organism evidence="2 3">
    <name type="scientific">Kineobactrum sediminis</name>
    <dbReference type="NCBI Taxonomy" id="1905677"/>
    <lineage>
        <taxon>Bacteria</taxon>
        <taxon>Pseudomonadati</taxon>
        <taxon>Pseudomonadota</taxon>
        <taxon>Gammaproteobacteria</taxon>
        <taxon>Cellvibrionales</taxon>
        <taxon>Halieaceae</taxon>
        <taxon>Kineobactrum</taxon>
    </lineage>
</organism>
<keyword evidence="1" id="KW-0812">Transmembrane</keyword>
<comment type="caution">
    <text evidence="2">The sequence shown here is derived from an EMBL/GenBank/DDBJ whole genome shotgun (WGS) entry which is preliminary data.</text>
</comment>
<evidence type="ECO:0000313" key="2">
    <source>
        <dbReference type="EMBL" id="PLW84009.1"/>
    </source>
</evidence>
<gene>
    <name evidence="2" type="ORF">CWI75_01255</name>
</gene>
<dbReference type="InterPro" id="IPR046513">
    <property type="entry name" value="DUF6691"/>
</dbReference>
<evidence type="ECO:0000256" key="1">
    <source>
        <dbReference type="SAM" id="Phobius"/>
    </source>
</evidence>
<feature type="transmembrane region" description="Helical" evidence="1">
    <location>
        <begin position="42"/>
        <end position="62"/>
    </location>
</feature>
<dbReference type="Proteomes" id="UP000234845">
    <property type="component" value="Unassembled WGS sequence"/>
</dbReference>
<reference evidence="3" key="1">
    <citation type="submission" date="2017-11" db="EMBL/GenBank/DDBJ databases">
        <title>The draft genome sequence of Chromatocurvus sp. F02.</title>
        <authorList>
            <person name="Du Z.-J."/>
            <person name="Chang Y.-Q."/>
        </authorList>
    </citation>
    <scope>NUCLEOTIDE SEQUENCE [LARGE SCALE GENOMIC DNA]</scope>
    <source>
        <strain evidence="3">F02</strain>
    </source>
</reference>
<dbReference type="RefSeq" id="WP_101519646.1">
    <property type="nucleotide sequence ID" value="NZ_PKLZ01000001.1"/>
</dbReference>
<protein>
    <recommendedName>
        <fullName evidence="4">YeeE/YedE family protein</fullName>
    </recommendedName>
</protein>
<feature type="transmembrane region" description="Helical" evidence="1">
    <location>
        <begin position="109"/>
        <end position="128"/>
    </location>
</feature>
<accession>A0A2N5Y6M1</accession>
<feature type="transmembrane region" description="Helical" evidence="1">
    <location>
        <begin position="82"/>
        <end position="103"/>
    </location>
</feature>
<keyword evidence="1" id="KW-1133">Transmembrane helix</keyword>
<proteinExistence type="predicted"/>
<sequence length="143" mass="14098">MKSALSALGAGLLFGAGLLVSGMANPAKVIGFLDLGGHWDPSLALVMASAIAVSWLGVRFAARRTECPVEEGPANTGITRQLLGGSVLFGIGWGITGFCPGPAVAALGLGFWPAAIVVLGMVAGLWVGKPKTGAAAGPATATG</sequence>
<dbReference type="EMBL" id="PKLZ01000001">
    <property type="protein sequence ID" value="PLW84009.1"/>
    <property type="molecule type" value="Genomic_DNA"/>
</dbReference>
<dbReference type="AlphaFoldDB" id="A0A2N5Y6M1"/>
<dbReference type="Pfam" id="PF20398">
    <property type="entry name" value="DUF6691"/>
    <property type="match status" value="1"/>
</dbReference>
<keyword evidence="3" id="KW-1185">Reference proteome</keyword>
<dbReference type="OrthoDB" id="9790409at2"/>
<evidence type="ECO:0000313" key="3">
    <source>
        <dbReference type="Proteomes" id="UP000234845"/>
    </source>
</evidence>
<evidence type="ECO:0008006" key="4">
    <source>
        <dbReference type="Google" id="ProtNLM"/>
    </source>
</evidence>